<evidence type="ECO:0000259" key="8">
    <source>
        <dbReference type="Pfam" id="PF09115"/>
    </source>
</evidence>
<keyword evidence="3 9" id="KW-0808">Transferase</keyword>
<dbReference type="PANTHER" id="PTHR11669">
    <property type="entry name" value="REPLICATION FACTOR C / DNA POLYMERASE III GAMMA-TAU SUBUNIT"/>
    <property type="match status" value="1"/>
</dbReference>
<dbReference type="InterPro" id="IPR004622">
    <property type="entry name" value="DNA_pol_HolB"/>
</dbReference>
<accession>A0ABZ2F5T2</accession>
<keyword evidence="6" id="KW-0239">DNA-directed DNA polymerase</keyword>
<comment type="catalytic activity">
    <reaction evidence="7">
        <text>DNA(n) + a 2'-deoxyribonucleoside 5'-triphosphate = DNA(n+1) + diphosphate</text>
        <dbReference type="Rhea" id="RHEA:22508"/>
        <dbReference type="Rhea" id="RHEA-COMP:17339"/>
        <dbReference type="Rhea" id="RHEA-COMP:17340"/>
        <dbReference type="ChEBI" id="CHEBI:33019"/>
        <dbReference type="ChEBI" id="CHEBI:61560"/>
        <dbReference type="ChEBI" id="CHEBI:173112"/>
        <dbReference type="EC" id="2.7.7.7"/>
    </reaction>
</comment>
<dbReference type="PANTHER" id="PTHR11669:SF8">
    <property type="entry name" value="DNA POLYMERASE III SUBUNIT DELTA"/>
    <property type="match status" value="1"/>
</dbReference>
<dbReference type="Gene3D" id="3.40.50.300">
    <property type="entry name" value="P-loop containing nucleotide triphosphate hydrolases"/>
    <property type="match status" value="1"/>
</dbReference>
<name>A0ABZ2F5T2_METCP</name>
<dbReference type="Pfam" id="PF13177">
    <property type="entry name" value="DNA_pol3_delta2"/>
    <property type="match status" value="1"/>
</dbReference>
<reference evidence="9 10" key="1">
    <citation type="submission" date="2022-09" db="EMBL/GenBank/DDBJ databases">
        <authorList>
            <person name="Giprobiosintez L."/>
        </authorList>
    </citation>
    <scope>NUCLEOTIDE SEQUENCE [LARGE SCALE GENOMIC DNA]</scope>
    <source>
        <strain evidence="10">VKPM-B-12549 (GBS-15)</strain>
    </source>
</reference>
<dbReference type="InterPro" id="IPR027417">
    <property type="entry name" value="P-loop_NTPase"/>
</dbReference>
<keyword evidence="4 9" id="KW-0548">Nucleotidyltransferase</keyword>
<dbReference type="NCBIfam" id="NF004310">
    <property type="entry name" value="PRK05707.1"/>
    <property type="match status" value="1"/>
</dbReference>
<dbReference type="Gene3D" id="1.20.272.10">
    <property type="match status" value="1"/>
</dbReference>
<proteinExistence type="predicted"/>
<dbReference type="InterPro" id="IPR015199">
    <property type="entry name" value="DNA_pol_III_delta_C"/>
</dbReference>
<feature type="domain" description="DNA polymerase III delta subunit C-terminal" evidence="8">
    <location>
        <begin position="212"/>
        <end position="325"/>
    </location>
</feature>
<dbReference type="SUPFAM" id="SSF52540">
    <property type="entry name" value="P-loop containing nucleoside triphosphate hydrolases"/>
    <property type="match status" value="1"/>
</dbReference>
<protein>
    <recommendedName>
        <fullName evidence="2">DNA polymerase III subunit delta'</fullName>
        <ecNumber evidence="1">2.7.7.7</ecNumber>
    </recommendedName>
</protein>
<dbReference type="Pfam" id="PF09115">
    <property type="entry name" value="DNApol3-delta_C"/>
    <property type="match status" value="1"/>
</dbReference>
<dbReference type="RefSeq" id="WP_198323614.1">
    <property type="nucleotide sequence ID" value="NZ_CP104311.1"/>
</dbReference>
<keyword evidence="5" id="KW-0235">DNA replication</keyword>
<evidence type="ECO:0000256" key="4">
    <source>
        <dbReference type="ARBA" id="ARBA00022695"/>
    </source>
</evidence>
<evidence type="ECO:0000256" key="3">
    <source>
        <dbReference type="ARBA" id="ARBA00022679"/>
    </source>
</evidence>
<evidence type="ECO:0000256" key="5">
    <source>
        <dbReference type="ARBA" id="ARBA00022705"/>
    </source>
</evidence>
<dbReference type="Proteomes" id="UP001359308">
    <property type="component" value="Chromosome"/>
</dbReference>
<evidence type="ECO:0000313" key="9">
    <source>
        <dbReference type="EMBL" id="WWF01910.1"/>
    </source>
</evidence>
<dbReference type="EC" id="2.7.7.7" evidence="1"/>
<gene>
    <name evidence="9" type="ORF">N4J17_15805</name>
</gene>
<dbReference type="NCBIfam" id="TIGR00678">
    <property type="entry name" value="holB"/>
    <property type="match status" value="1"/>
</dbReference>
<evidence type="ECO:0000256" key="7">
    <source>
        <dbReference type="ARBA" id="ARBA00049244"/>
    </source>
</evidence>
<keyword evidence="10" id="KW-1185">Reference proteome</keyword>
<evidence type="ECO:0000256" key="6">
    <source>
        <dbReference type="ARBA" id="ARBA00022932"/>
    </source>
</evidence>
<evidence type="ECO:0000313" key="10">
    <source>
        <dbReference type="Proteomes" id="UP001359308"/>
    </source>
</evidence>
<dbReference type="InterPro" id="IPR050238">
    <property type="entry name" value="DNA_Rep/Repair_Clamp_Loader"/>
</dbReference>
<evidence type="ECO:0000256" key="2">
    <source>
        <dbReference type="ARBA" id="ARBA00014363"/>
    </source>
</evidence>
<organism evidence="9 10">
    <name type="scientific">Methylococcus capsulatus</name>
    <dbReference type="NCBI Taxonomy" id="414"/>
    <lineage>
        <taxon>Bacteria</taxon>
        <taxon>Pseudomonadati</taxon>
        <taxon>Pseudomonadota</taxon>
        <taxon>Gammaproteobacteria</taxon>
        <taxon>Methylococcales</taxon>
        <taxon>Methylococcaceae</taxon>
        <taxon>Methylococcus</taxon>
    </lineage>
</organism>
<dbReference type="EMBL" id="CP104311">
    <property type="protein sequence ID" value="WWF01910.1"/>
    <property type="molecule type" value="Genomic_DNA"/>
</dbReference>
<evidence type="ECO:0000256" key="1">
    <source>
        <dbReference type="ARBA" id="ARBA00012417"/>
    </source>
</evidence>
<sequence length="334" mass="36456">MSDPIGCYPWLVPARRRLAAYLEAGRLPQGLLISGAAGLGKGVLADDFARRLLCISPSAEGACGTCQACHLAVAGNHPDYLHIEPEEAGKRITIDPVRRLIDRLSLKPQYSASRVVVIRPAHAMNIAAANSLLKTLEEPDPHTLFLLISERPAQLPATVLSRCQRLEVRLPAREDALRWLHGQGVGEDAEALLAMAGGAPLKAAELHGGDLAQRRRRLFDDWLAVLREESDPLAVAEHWAKEDGETVLTWLHGWIADLIRIGSTEAPGALRLANADLEPGLRKAAAGLNLRTLFAHLDEVDAARRNLEGQANRQLIMEDILINWSRLGSRGARH</sequence>
<dbReference type="GO" id="GO:0003887">
    <property type="term" value="F:DNA-directed DNA polymerase activity"/>
    <property type="evidence" value="ECO:0007669"/>
    <property type="project" value="UniProtKB-EC"/>
</dbReference>